<evidence type="ECO:0000313" key="2">
    <source>
        <dbReference type="EMBL" id="MBB1085430.1"/>
    </source>
</evidence>
<dbReference type="Proteomes" id="UP000518255">
    <property type="component" value="Unassembled WGS sequence"/>
</dbReference>
<dbReference type="EMBL" id="JACIUY010000042">
    <property type="protein sequence ID" value="MBB1085430.1"/>
    <property type="molecule type" value="Genomic_DNA"/>
</dbReference>
<organism evidence="2 3">
    <name type="scientific">Limosilactobacillus fastidiosus</name>
    <dbReference type="NCBI Taxonomy" id="2759855"/>
    <lineage>
        <taxon>Bacteria</taxon>
        <taxon>Bacillati</taxon>
        <taxon>Bacillota</taxon>
        <taxon>Bacilli</taxon>
        <taxon>Lactobacillales</taxon>
        <taxon>Lactobacillaceae</taxon>
        <taxon>Limosilactobacillus</taxon>
    </lineage>
</organism>
<dbReference type="EMBL" id="JACIUZ010000036">
    <property type="protein sequence ID" value="MBB1063154.1"/>
    <property type="molecule type" value="Genomic_DNA"/>
</dbReference>
<evidence type="ECO:0000313" key="1">
    <source>
        <dbReference type="EMBL" id="MBB1063154.1"/>
    </source>
</evidence>
<comment type="caution">
    <text evidence="2">The sequence shown here is derived from an EMBL/GenBank/DDBJ whole genome shotgun (WGS) entry which is preliminary data.</text>
</comment>
<evidence type="ECO:0000313" key="4">
    <source>
        <dbReference type="Proteomes" id="UP000544052"/>
    </source>
</evidence>
<proteinExistence type="predicted"/>
<evidence type="ECO:0000313" key="3">
    <source>
        <dbReference type="Proteomes" id="UP000518255"/>
    </source>
</evidence>
<protein>
    <submittedName>
        <fullName evidence="2">Uncharacterized protein</fullName>
    </submittedName>
</protein>
<accession>A0A7W3TYL1</accession>
<dbReference type="RefSeq" id="WP_182580268.1">
    <property type="nucleotide sequence ID" value="NZ_JACIUY010000042.1"/>
</dbReference>
<dbReference type="Proteomes" id="UP000544052">
    <property type="component" value="Unassembled WGS sequence"/>
</dbReference>
<dbReference type="AlphaFoldDB" id="A0A7W3TYL1"/>
<keyword evidence="4" id="KW-1185">Reference proteome</keyword>
<reference evidence="3 4" key="1">
    <citation type="submission" date="2020-07" db="EMBL/GenBank/DDBJ databases">
        <title>Description of Limosilactobacillus balticus sp. nov., Limosilactobacillus agrestis sp. nov., Limosilactobacillus albertensis sp. nov., Limosilactobacillus rudii sp. nov., Limosilactobacillus fastidiosus sp. nov., five novel Limosilactobacillus species isolated from the vertebrate gastrointestinal tract, and proposal of 6 subspecies of Limosilactobacillus reuteri adapted to the gastrointestinal tract of specific vertebrate hosts.</title>
        <authorList>
            <person name="Li F."/>
            <person name="Cheng C."/>
            <person name="Zheng J."/>
            <person name="Quevedo R.M."/>
            <person name="Li J."/>
            <person name="Roos S."/>
            <person name="Gaenzle M.G."/>
            <person name="Walter J."/>
        </authorList>
    </citation>
    <scope>NUCLEOTIDE SEQUENCE [LARGE SCALE GENOMIC DNA]</scope>
    <source>
        <strain evidence="2 3">WF-MA3-C</strain>
        <strain evidence="1 4">WF-MO7-1</strain>
    </source>
</reference>
<sequence>MEKEDLLLENAKSIITKVSLEVIKKKVDATKEKSDAEFWKNIYYLAKKYRTM</sequence>
<name>A0A7W3TYL1_9LACO</name>
<gene>
    <name evidence="2" type="ORF">H5R63_01185</name>
    <name evidence="1" type="ORF">H5R64_05175</name>
</gene>